<dbReference type="AlphaFoldDB" id="A0A4U9VSC9"/>
<dbReference type="RefSeq" id="WP_051607125.1">
    <property type="nucleotide sequence ID" value="NZ_CP141191.1"/>
</dbReference>
<dbReference type="Proteomes" id="UP001566204">
    <property type="component" value="Unassembled WGS sequence"/>
</dbReference>
<keyword evidence="3" id="KW-0238">DNA-binding</keyword>
<dbReference type="GO" id="GO:0006310">
    <property type="term" value="P:DNA recombination"/>
    <property type="evidence" value="ECO:0007669"/>
    <property type="project" value="UniProtKB-KW"/>
</dbReference>
<reference evidence="7 10" key="2">
    <citation type="submission" date="2024-06" db="EMBL/GenBank/DDBJ databases">
        <title>Soil Sphingobacterium thalpophilum.</title>
        <authorList>
            <person name="Yang J."/>
            <person name="Li J."/>
        </authorList>
    </citation>
    <scope>NUCLEOTIDE SEQUENCE [LARGE SCALE GENOMIC DNA]</scope>
    <source>
        <strain evidence="7 10">22g91tb</strain>
    </source>
</reference>
<evidence type="ECO:0000256" key="4">
    <source>
        <dbReference type="ARBA" id="ARBA00023172"/>
    </source>
</evidence>
<dbReference type="KEGG" id="stha:NCTC11429_03854"/>
<dbReference type="PANTHER" id="PTHR35004:SF6">
    <property type="entry name" value="TRANSPOSASE"/>
    <property type="match status" value="1"/>
</dbReference>
<dbReference type="PROSITE" id="PS50994">
    <property type="entry name" value="INTEGRASE"/>
    <property type="match status" value="1"/>
</dbReference>
<dbReference type="Gene3D" id="3.30.420.10">
    <property type="entry name" value="Ribonuclease H-like superfamily/Ribonuclease H"/>
    <property type="match status" value="1"/>
</dbReference>
<keyword evidence="2" id="KW-0815">Transposition</keyword>
<name>A0A4U9VSC9_9SPHI</name>
<dbReference type="SUPFAM" id="SSF53098">
    <property type="entry name" value="Ribonuclease H-like"/>
    <property type="match status" value="1"/>
</dbReference>
<dbReference type="InterPro" id="IPR001584">
    <property type="entry name" value="Integrase_cat-core"/>
</dbReference>
<evidence type="ECO:0000259" key="6">
    <source>
        <dbReference type="PROSITE" id="PS50994"/>
    </source>
</evidence>
<accession>A0A4U9VSC9</accession>
<dbReference type="EMBL" id="JBEOQB010000004">
    <property type="protein sequence ID" value="MEZ0453260.1"/>
    <property type="molecule type" value="Genomic_DNA"/>
</dbReference>
<dbReference type="GO" id="GO:0015074">
    <property type="term" value="P:DNA integration"/>
    <property type="evidence" value="ECO:0007669"/>
    <property type="project" value="InterPro"/>
</dbReference>
<reference evidence="8 9" key="1">
    <citation type="submission" date="2019-05" db="EMBL/GenBank/DDBJ databases">
        <authorList>
            <consortium name="Pathogen Informatics"/>
        </authorList>
    </citation>
    <scope>NUCLEOTIDE SEQUENCE [LARGE SCALE GENOMIC DNA]</scope>
    <source>
        <strain evidence="8 9">NCTC11429</strain>
    </source>
</reference>
<evidence type="ECO:0000256" key="3">
    <source>
        <dbReference type="ARBA" id="ARBA00023125"/>
    </source>
</evidence>
<evidence type="ECO:0000313" key="10">
    <source>
        <dbReference type="Proteomes" id="UP001566204"/>
    </source>
</evidence>
<dbReference type="EMBL" id="LR590484">
    <property type="protein sequence ID" value="VTR49307.1"/>
    <property type="molecule type" value="Genomic_DNA"/>
</dbReference>
<dbReference type="InterPro" id="IPR036397">
    <property type="entry name" value="RNaseH_sf"/>
</dbReference>
<dbReference type="PROSITE" id="PS50531">
    <property type="entry name" value="HTH_IS21"/>
    <property type="match status" value="1"/>
</dbReference>
<dbReference type="GO" id="GO:0032196">
    <property type="term" value="P:transposition"/>
    <property type="evidence" value="ECO:0007669"/>
    <property type="project" value="UniProtKB-KW"/>
</dbReference>
<dbReference type="Proteomes" id="UP000308196">
    <property type="component" value="Chromosome"/>
</dbReference>
<organism evidence="8 9">
    <name type="scientific">Sphingobacterium thalpophilum</name>
    <dbReference type="NCBI Taxonomy" id="259"/>
    <lineage>
        <taxon>Bacteria</taxon>
        <taxon>Pseudomonadati</taxon>
        <taxon>Bacteroidota</taxon>
        <taxon>Sphingobacteriia</taxon>
        <taxon>Sphingobacteriales</taxon>
        <taxon>Sphingobacteriaceae</taxon>
        <taxon>Sphingobacterium</taxon>
    </lineage>
</organism>
<dbReference type="STRING" id="1123265.GCA_000686625_04298"/>
<sequence length="521" mass="61130">MNYYLNKLMTYHEVHKMYREGNSIRKISEHLGLNWRTVKKLLSKDDRSYQKELEQPISKKKLLDPFRDFVREKLELYHDTSAAQMFDWLKEQHPDFPSVSAKTVFNFVQGIRAEFNIPKVSSARDFQMVEELPYGSQAQVDFGFYNMTTTTNKQKRVQFFTFILSRSRYKFVLFSDIPFTTAMVIDAHEQAFQFIAGLPEEIVYDQDRLFIVCENLGDIVLTSEFSNYVRERGIKLHFCRKSDPQSKGKVENVVKYVKQNFLYNRPYRDLETLNDECIAWLHRTANNLPHGTTKLIPLEELAKEQMFLEQYHQVLPKPPQKQIYAVHKDNKVSYKGNFYSVPIGTYNAGTTKVHLSEQHGKLHITELSGKEICVHEVSALKGKKIILRTHGRNMEPKVTELIYQTASLFENIEKAQQWLIAIKLHKKRYIRDQIQMIERVIENNNAFDISRALDYVHANNILSATDFKAYLDYIRSEKIHKPELETKIIRLNPLSASNNTQMELEPQKSDLTDYELLFGNK</sequence>
<feature type="domain" description="HTH IS21-type" evidence="5">
    <location>
        <begin position="9"/>
        <end position="74"/>
    </location>
</feature>
<proteinExistence type="inferred from homology"/>
<gene>
    <name evidence="7" type="primary">istA</name>
    <name evidence="7" type="ORF">ABTW24_16815</name>
    <name evidence="8" type="ORF">NCTC11429_03854</name>
</gene>
<evidence type="ECO:0000256" key="1">
    <source>
        <dbReference type="ARBA" id="ARBA00009277"/>
    </source>
</evidence>
<evidence type="ECO:0000259" key="5">
    <source>
        <dbReference type="PROSITE" id="PS50531"/>
    </source>
</evidence>
<evidence type="ECO:0000256" key="2">
    <source>
        <dbReference type="ARBA" id="ARBA00022578"/>
    </source>
</evidence>
<feature type="domain" description="Integrase catalytic" evidence="6">
    <location>
        <begin position="129"/>
        <end position="305"/>
    </location>
</feature>
<dbReference type="GeneID" id="78464487"/>
<dbReference type="GO" id="GO:0003677">
    <property type="term" value="F:DNA binding"/>
    <property type="evidence" value="ECO:0007669"/>
    <property type="project" value="UniProtKB-KW"/>
</dbReference>
<dbReference type="InterPro" id="IPR012337">
    <property type="entry name" value="RNaseH-like_sf"/>
</dbReference>
<evidence type="ECO:0000313" key="9">
    <source>
        <dbReference type="Proteomes" id="UP000308196"/>
    </source>
</evidence>
<dbReference type="NCBIfam" id="NF033546">
    <property type="entry name" value="transpos_IS21"/>
    <property type="match status" value="1"/>
</dbReference>
<keyword evidence="4" id="KW-0233">DNA recombination</keyword>
<protein>
    <submittedName>
        <fullName evidence="7">IS21 family transposase</fullName>
    </submittedName>
    <submittedName>
        <fullName evidence="8">Transposase and inactivated derivatives</fullName>
    </submittedName>
</protein>
<evidence type="ECO:0000313" key="8">
    <source>
        <dbReference type="EMBL" id="VTR49307.1"/>
    </source>
</evidence>
<evidence type="ECO:0000313" key="7">
    <source>
        <dbReference type="EMBL" id="MEZ0453260.1"/>
    </source>
</evidence>
<keyword evidence="10" id="KW-1185">Reference proteome</keyword>
<comment type="similarity">
    <text evidence="1">Belongs to the transposase IS21/IS408/IS1162 family.</text>
</comment>
<dbReference type="Gene3D" id="1.10.10.60">
    <property type="entry name" value="Homeodomain-like"/>
    <property type="match status" value="1"/>
</dbReference>
<dbReference type="PANTHER" id="PTHR35004">
    <property type="entry name" value="TRANSPOSASE RV3428C-RELATED"/>
    <property type="match status" value="1"/>
</dbReference>
<dbReference type="InterPro" id="IPR017894">
    <property type="entry name" value="HTH_IS21_transposase_type"/>
</dbReference>